<evidence type="ECO:0000313" key="8">
    <source>
        <dbReference type="EMBL" id="MBO8432667.1"/>
    </source>
</evidence>
<dbReference type="EMBL" id="JADIMZ010000080">
    <property type="protein sequence ID" value="MBO8432667.1"/>
    <property type="molecule type" value="Genomic_DNA"/>
</dbReference>
<dbReference type="InterPro" id="IPR016176">
    <property type="entry name" value="Cbl-dep_enz_cat"/>
</dbReference>
<evidence type="ECO:0000256" key="2">
    <source>
        <dbReference type="ARBA" id="ARBA00008465"/>
    </source>
</evidence>
<evidence type="ECO:0000256" key="5">
    <source>
        <dbReference type="ARBA" id="ARBA00023235"/>
    </source>
</evidence>
<dbReference type="AlphaFoldDB" id="A0A9D9H282"/>
<name>A0A9D9H282_9BACT</name>
<keyword evidence="6" id="KW-0170">Cobalt</keyword>
<evidence type="ECO:0000256" key="3">
    <source>
        <dbReference type="ARBA" id="ARBA00012398"/>
    </source>
</evidence>
<dbReference type="EC" id="5.4.99.2" evidence="3"/>
<dbReference type="Gene3D" id="3.20.20.240">
    <property type="entry name" value="Methylmalonyl-CoA mutase"/>
    <property type="match status" value="1"/>
</dbReference>
<keyword evidence="4" id="KW-0846">Cobalamin</keyword>
<comment type="caution">
    <text evidence="8">The sequence shown here is derived from an EMBL/GenBank/DDBJ whole genome shotgun (WGS) entry which is preliminary data.</text>
</comment>
<dbReference type="CDD" id="cd03677">
    <property type="entry name" value="MM_CoA_mutase_beta"/>
    <property type="match status" value="1"/>
</dbReference>
<comment type="cofactor">
    <cofactor evidence="1">
        <name>adenosylcob(III)alamin</name>
        <dbReference type="ChEBI" id="CHEBI:18408"/>
    </cofactor>
</comment>
<evidence type="ECO:0000313" key="9">
    <source>
        <dbReference type="Proteomes" id="UP000823612"/>
    </source>
</evidence>
<keyword evidence="5" id="KW-0413">Isomerase</keyword>
<feature type="domain" description="Methylmalonyl-CoA mutase alpha/beta chain catalytic" evidence="7">
    <location>
        <begin position="117"/>
        <end position="456"/>
    </location>
</feature>
<sequence length="629" mass="69870">MEKNQERLFPEFPSVSTQEWMDVIVKDLKGADFNKKLVWKTPEGFDVNPFYRKEDLEHIEYLDARPGDFPYVRGHNGEANNWEIRQDFRLEDIAACNALAAKAAAKGADSVGLDVRKVSTLEEMEQLLHGIDPTRTGIHFIGSTDYAKTLGLFVEYLDKKKIPADKVSGSIDFDPFHYALLHGRFYGSLDADIEETVQLFKQYAGKLPHFRLLAVNAASLHDAGAYNVEEMGFALNWACDYFSKLTDKGLDIDTLASRTTLVLAIGSDYFMEIAKLRAMRLLWGYMVDGFKPKEEKSKVPFIHARTSFWNKSVYDPYVNMLRSTTETMSAAIGGADSICVSDFSEAFRPADEFSARIARNQQVILKEESFFNRIVDPAAGSYYVENLTLNLAQQAWKRFLETEEKGGFAACIQSGAVADAVEACAAKRDADLAKRKTVLTGVNQYPNLNETEMDHIAVPAFSGDAKGDAEAEGKNEGGFKAIRPYRGAEAFEKLRLETEAYQKKTGKRPKVFLLTYGNLAMRKARAGFATNFFGCLGYEIIDNPGFENGKQGAEAALASGAEVTVLCSSDEEYAALAAEACPILKGKTHIVYAGMAADEAPFRELGVSDFIHVRSNVLETLAKFQKELL</sequence>
<proteinExistence type="inferred from homology"/>
<reference evidence="8" key="1">
    <citation type="submission" date="2020-10" db="EMBL/GenBank/DDBJ databases">
        <authorList>
            <person name="Gilroy R."/>
        </authorList>
    </citation>
    <scope>NUCLEOTIDE SEQUENCE</scope>
    <source>
        <strain evidence="8">2889</strain>
    </source>
</reference>
<dbReference type="PROSITE" id="PS00544">
    <property type="entry name" value="METMALONYL_COA_MUTASE"/>
    <property type="match status" value="1"/>
</dbReference>
<dbReference type="GO" id="GO:0046872">
    <property type="term" value="F:metal ion binding"/>
    <property type="evidence" value="ECO:0007669"/>
    <property type="project" value="InterPro"/>
</dbReference>
<dbReference type="PANTHER" id="PTHR48101:SF1">
    <property type="entry name" value="METHYLMALONYL-COA MUTASE, LARGE SUBUNIT"/>
    <property type="match status" value="1"/>
</dbReference>
<dbReference type="GO" id="GO:0016866">
    <property type="term" value="F:intramolecular transferase activity"/>
    <property type="evidence" value="ECO:0007669"/>
    <property type="project" value="InterPro"/>
</dbReference>
<dbReference type="SUPFAM" id="SSF51703">
    <property type="entry name" value="Cobalamin (vitamin B12)-dependent enzymes"/>
    <property type="match status" value="1"/>
</dbReference>
<evidence type="ECO:0000259" key="7">
    <source>
        <dbReference type="Pfam" id="PF01642"/>
    </source>
</evidence>
<organism evidence="8 9">
    <name type="scientific">Candidatus Pullibacteroides excrementavium</name>
    <dbReference type="NCBI Taxonomy" id="2840905"/>
    <lineage>
        <taxon>Bacteria</taxon>
        <taxon>Pseudomonadati</taxon>
        <taxon>Bacteroidota</taxon>
        <taxon>Bacteroidia</taxon>
        <taxon>Bacteroidales</taxon>
        <taxon>Candidatus Pullibacteroides</taxon>
    </lineage>
</organism>
<dbReference type="InterPro" id="IPR006099">
    <property type="entry name" value="MeMalonylCoA_mutase_a/b_cat"/>
</dbReference>
<dbReference type="InterPro" id="IPR058549">
    <property type="entry name" value="MeMalonylCoA_mutase_a/b_site"/>
</dbReference>
<dbReference type="Proteomes" id="UP000823612">
    <property type="component" value="Unassembled WGS sequence"/>
</dbReference>
<comment type="similarity">
    <text evidence="2">Belongs to the methylmalonyl-CoA mutase family.</text>
</comment>
<gene>
    <name evidence="8" type="ORF">IAB08_05185</name>
</gene>
<dbReference type="InterPro" id="IPR036724">
    <property type="entry name" value="Cobalamin-bd_sf"/>
</dbReference>
<evidence type="ECO:0000256" key="4">
    <source>
        <dbReference type="ARBA" id="ARBA00022628"/>
    </source>
</evidence>
<dbReference type="GO" id="GO:0031419">
    <property type="term" value="F:cobalamin binding"/>
    <property type="evidence" value="ECO:0007669"/>
    <property type="project" value="UniProtKB-KW"/>
</dbReference>
<protein>
    <recommendedName>
        <fullName evidence="3">methylmalonyl-CoA mutase</fullName>
        <ecNumber evidence="3">5.4.99.2</ecNumber>
    </recommendedName>
</protein>
<dbReference type="SUPFAM" id="SSF52242">
    <property type="entry name" value="Cobalamin (vitamin B12)-binding domain"/>
    <property type="match status" value="1"/>
</dbReference>
<feature type="domain" description="Methylmalonyl-CoA mutase alpha/beta chain catalytic" evidence="7">
    <location>
        <begin position="40"/>
        <end position="111"/>
    </location>
</feature>
<accession>A0A9D9H282</accession>
<evidence type="ECO:0000256" key="1">
    <source>
        <dbReference type="ARBA" id="ARBA00001922"/>
    </source>
</evidence>
<dbReference type="PANTHER" id="PTHR48101">
    <property type="entry name" value="METHYLMALONYL-COA MUTASE, MITOCHONDRIAL-RELATED"/>
    <property type="match status" value="1"/>
</dbReference>
<evidence type="ECO:0000256" key="6">
    <source>
        <dbReference type="ARBA" id="ARBA00023285"/>
    </source>
</evidence>
<reference evidence="8" key="2">
    <citation type="journal article" date="2021" name="PeerJ">
        <title>Extensive microbial diversity within the chicken gut microbiome revealed by metagenomics and culture.</title>
        <authorList>
            <person name="Gilroy R."/>
            <person name="Ravi A."/>
            <person name="Getino M."/>
            <person name="Pursley I."/>
            <person name="Horton D.L."/>
            <person name="Alikhan N.F."/>
            <person name="Baker D."/>
            <person name="Gharbi K."/>
            <person name="Hall N."/>
            <person name="Watson M."/>
            <person name="Adriaenssens E.M."/>
            <person name="Foster-Nyarko E."/>
            <person name="Jarju S."/>
            <person name="Secka A."/>
            <person name="Antonio M."/>
            <person name="Oren A."/>
            <person name="Chaudhuri R.R."/>
            <person name="La Ragione R."/>
            <person name="Hildebrand F."/>
            <person name="Pallen M.J."/>
        </authorList>
    </citation>
    <scope>NUCLEOTIDE SEQUENCE</scope>
    <source>
        <strain evidence="8">2889</strain>
    </source>
</reference>
<dbReference type="Pfam" id="PF01642">
    <property type="entry name" value="MM_CoA_mutase"/>
    <property type="match status" value="2"/>
</dbReference>
<dbReference type="Gene3D" id="3.40.50.280">
    <property type="entry name" value="Cobalamin-binding domain"/>
    <property type="match status" value="1"/>
</dbReference>